<keyword evidence="2" id="KW-0238">DNA-binding</keyword>
<dbReference type="RefSeq" id="WP_345208481.1">
    <property type="nucleotide sequence ID" value="NZ_BAABGM010000026.1"/>
</dbReference>
<dbReference type="InterPro" id="IPR001845">
    <property type="entry name" value="HTH_ArsR_DNA-bd_dom"/>
</dbReference>
<reference evidence="6" key="1">
    <citation type="journal article" date="2019" name="Int. J. Syst. Evol. Microbiol.">
        <title>The Global Catalogue of Microorganisms (GCM) 10K type strain sequencing project: providing services to taxonomists for standard genome sequencing and annotation.</title>
        <authorList>
            <consortium name="The Broad Institute Genomics Platform"/>
            <consortium name="The Broad Institute Genome Sequencing Center for Infectious Disease"/>
            <person name="Wu L."/>
            <person name="Ma J."/>
        </authorList>
    </citation>
    <scope>NUCLEOTIDE SEQUENCE [LARGE SCALE GENOMIC DNA]</scope>
    <source>
        <strain evidence="6">JCM 17809</strain>
    </source>
</reference>
<keyword evidence="1" id="KW-0805">Transcription regulation</keyword>
<organism evidence="5 6">
    <name type="scientific">Fodinibacter luteus</name>
    <dbReference type="NCBI Taxonomy" id="552064"/>
    <lineage>
        <taxon>Bacteria</taxon>
        <taxon>Bacillati</taxon>
        <taxon>Actinomycetota</taxon>
        <taxon>Actinomycetes</taxon>
        <taxon>Micrococcales</taxon>
        <taxon>Intrasporangiaceae</taxon>
        <taxon>Fodinibacter (ex Wang et al. 2009)</taxon>
    </lineage>
</organism>
<keyword evidence="3" id="KW-0804">Transcription</keyword>
<evidence type="ECO:0000313" key="5">
    <source>
        <dbReference type="EMBL" id="GAA4413076.1"/>
    </source>
</evidence>
<dbReference type="PANTHER" id="PTHR33154:SF18">
    <property type="entry name" value="ARSENICAL RESISTANCE OPERON REPRESSOR"/>
    <property type="match status" value="1"/>
</dbReference>
<dbReference type="InterPro" id="IPR036390">
    <property type="entry name" value="WH_DNA-bd_sf"/>
</dbReference>
<evidence type="ECO:0000256" key="3">
    <source>
        <dbReference type="ARBA" id="ARBA00023163"/>
    </source>
</evidence>
<name>A0ABP8KQ52_9MICO</name>
<evidence type="ECO:0000259" key="4">
    <source>
        <dbReference type="PROSITE" id="PS50987"/>
    </source>
</evidence>
<dbReference type="CDD" id="cd00090">
    <property type="entry name" value="HTH_ARSR"/>
    <property type="match status" value="1"/>
</dbReference>
<gene>
    <name evidence="5" type="ORF">GCM10023168_35540</name>
</gene>
<sequence length="109" mass="11564">MAESTPLQLITATQAAQVEASLALLSAAADPVRWTVLRHLAQNGTSCVCDLQDRVPVAGNLLSYHLKVLRDAGLVTSARRGRWIDYTLADDAAKRLAAALPVSEAGVRA</sequence>
<dbReference type="InterPro" id="IPR051081">
    <property type="entry name" value="HTH_MetalResp_TranReg"/>
</dbReference>
<dbReference type="Proteomes" id="UP001500945">
    <property type="component" value="Unassembled WGS sequence"/>
</dbReference>
<dbReference type="PROSITE" id="PS50987">
    <property type="entry name" value="HTH_ARSR_2"/>
    <property type="match status" value="1"/>
</dbReference>
<dbReference type="SMART" id="SM00418">
    <property type="entry name" value="HTH_ARSR"/>
    <property type="match status" value="1"/>
</dbReference>
<dbReference type="NCBIfam" id="NF033788">
    <property type="entry name" value="HTH_metalloreg"/>
    <property type="match status" value="1"/>
</dbReference>
<dbReference type="Gene3D" id="1.10.10.10">
    <property type="entry name" value="Winged helix-like DNA-binding domain superfamily/Winged helix DNA-binding domain"/>
    <property type="match status" value="1"/>
</dbReference>
<dbReference type="PRINTS" id="PR00778">
    <property type="entry name" value="HTHARSR"/>
</dbReference>
<evidence type="ECO:0000256" key="2">
    <source>
        <dbReference type="ARBA" id="ARBA00023125"/>
    </source>
</evidence>
<evidence type="ECO:0000313" key="6">
    <source>
        <dbReference type="Proteomes" id="UP001500945"/>
    </source>
</evidence>
<dbReference type="EMBL" id="BAABGM010000026">
    <property type="protein sequence ID" value="GAA4413076.1"/>
    <property type="molecule type" value="Genomic_DNA"/>
</dbReference>
<feature type="domain" description="HTH arsR-type" evidence="4">
    <location>
        <begin position="13"/>
        <end position="108"/>
    </location>
</feature>
<comment type="caution">
    <text evidence="5">The sequence shown here is derived from an EMBL/GenBank/DDBJ whole genome shotgun (WGS) entry which is preliminary data.</text>
</comment>
<keyword evidence="6" id="KW-1185">Reference proteome</keyword>
<protein>
    <recommendedName>
        <fullName evidence="4">HTH arsR-type domain-containing protein</fullName>
    </recommendedName>
</protein>
<dbReference type="Pfam" id="PF01022">
    <property type="entry name" value="HTH_5"/>
    <property type="match status" value="1"/>
</dbReference>
<dbReference type="SUPFAM" id="SSF46785">
    <property type="entry name" value="Winged helix' DNA-binding domain"/>
    <property type="match status" value="1"/>
</dbReference>
<accession>A0ABP8KQ52</accession>
<dbReference type="PANTHER" id="PTHR33154">
    <property type="entry name" value="TRANSCRIPTIONAL REGULATOR, ARSR FAMILY"/>
    <property type="match status" value="1"/>
</dbReference>
<proteinExistence type="predicted"/>
<evidence type="ECO:0000256" key="1">
    <source>
        <dbReference type="ARBA" id="ARBA00023015"/>
    </source>
</evidence>
<dbReference type="InterPro" id="IPR011991">
    <property type="entry name" value="ArsR-like_HTH"/>
</dbReference>
<dbReference type="InterPro" id="IPR036388">
    <property type="entry name" value="WH-like_DNA-bd_sf"/>
</dbReference>